<organism evidence="12 13">
    <name type="scientific">Hydrogenobacter hydrogenophilus</name>
    <dbReference type="NCBI Taxonomy" id="35835"/>
    <lineage>
        <taxon>Bacteria</taxon>
        <taxon>Pseudomonadati</taxon>
        <taxon>Aquificota</taxon>
        <taxon>Aquificia</taxon>
        <taxon>Aquificales</taxon>
        <taxon>Aquificaceae</taxon>
        <taxon>Hydrogenobacter</taxon>
    </lineage>
</organism>
<dbReference type="OrthoDB" id="9809491at2"/>
<keyword evidence="9 11" id="KW-0406">Ion transport</keyword>
<dbReference type="Pfam" id="PF02669">
    <property type="entry name" value="KdpC"/>
    <property type="match status" value="1"/>
</dbReference>
<evidence type="ECO:0000313" key="13">
    <source>
        <dbReference type="Proteomes" id="UP000218627"/>
    </source>
</evidence>
<evidence type="ECO:0000256" key="7">
    <source>
        <dbReference type="ARBA" id="ARBA00022958"/>
    </source>
</evidence>
<keyword evidence="7 11" id="KW-0630">Potassium</keyword>
<evidence type="ECO:0000256" key="3">
    <source>
        <dbReference type="ARBA" id="ARBA00022538"/>
    </source>
</evidence>
<keyword evidence="1 11" id="KW-0813">Transport</keyword>
<keyword evidence="3 11" id="KW-0633">Potassium transport</keyword>
<gene>
    <name evidence="11" type="primary">kdpC</name>
    <name evidence="12" type="ORF">SAMN06265353_0556</name>
</gene>
<comment type="subunit">
    <text evidence="11">The system is composed of three essential subunits: KdpA, KdpB and KdpC.</text>
</comment>
<name>A0A285NYG0_9AQUI</name>
<dbReference type="EMBL" id="OBEN01000002">
    <property type="protein sequence ID" value="SNZ12926.1"/>
    <property type="molecule type" value="Genomic_DNA"/>
</dbReference>
<evidence type="ECO:0000256" key="10">
    <source>
        <dbReference type="ARBA" id="ARBA00023136"/>
    </source>
</evidence>
<dbReference type="Proteomes" id="UP000218627">
    <property type="component" value="Unassembled WGS sequence"/>
</dbReference>
<keyword evidence="2 11" id="KW-1003">Cell membrane</keyword>
<keyword evidence="10 11" id="KW-0472">Membrane</keyword>
<dbReference type="GO" id="GO:0005524">
    <property type="term" value="F:ATP binding"/>
    <property type="evidence" value="ECO:0007669"/>
    <property type="project" value="UniProtKB-UniRule"/>
</dbReference>
<evidence type="ECO:0000256" key="4">
    <source>
        <dbReference type="ARBA" id="ARBA00022692"/>
    </source>
</evidence>
<dbReference type="NCBIfam" id="TIGR00681">
    <property type="entry name" value="kdpC"/>
    <property type="match status" value="1"/>
</dbReference>
<dbReference type="PIRSF" id="PIRSF001296">
    <property type="entry name" value="K_ATPase_KdpC"/>
    <property type="match status" value="1"/>
</dbReference>
<keyword evidence="5 11" id="KW-0547">Nucleotide-binding</keyword>
<dbReference type="NCBIfam" id="NF001454">
    <property type="entry name" value="PRK00315.1"/>
    <property type="match status" value="1"/>
</dbReference>
<accession>A0A285NYG0</accession>
<comment type="function">
    <text evidence="11">Part of the high-affinity ATP-driven potassium transport (or Kdp) system, which catalyzes the hydrolysis of ATP coupled with the electrogenic transport of potassium into the cytoplasm. This subunit acts as a catalytic chaperone that increases the ATP-binding affinity of the ATP-hydrolyzing subunit KdpB by the formation of a transient KdpB/KdpC/ATP ternary complex.</text>
</comment>
<dbReference type="HAMAP" id="MF_00276">
    <property type="entry name" value="KdpC"/>
    <property type="match status" value="1"/>
</dbReference>
<keyword evidence="8 11" id="KW-1133">Transmembrane helix</keyword>
<evidence type="ECO:0000256" key="11">
    <source>
        <dbReference type="HAMAP-Rule" id="MF_00276"/>
    </source>
</evidence>
<evidence type="ECO:0000256" key="2">
    <source>
        <dbReference type="ARBA" id="ARBA00022475"/>
    </source>
</evidence>
<dbReference type="PANTHER" id="PTHR30042:SF2">
    <property type="entry name" value="POTASSIUM-TRANSPORTING ATPASE KDPC SUBUNIT"/>
    <property type="match status" value="1"/>
</dbReference>
<proteinExistence type="inferred from homology"/>
<protein>
    <recommendedName>
        <fullName evidence="11">Potassium-transporting ATPase KdpC subunit</fullName>
    </recommendedName>
    <alternativeName>
        <fullName evidence="11">ATP phosphohydrolase [potassium-transporting] C chain</fullName>
    </alternativeName>
    <alternativeName>
        <fullName evidence="11">Potassium-binding and translocating subunit C</fullName>
    </alternativeName>
    <alternativeName>
        <fullName evidence="11">Potassium-translocating ATPase C chain</fullName>
    </alternativeName>
</protein>
<evidence type="ECO:0000256" key="8">
    <source>
        <dbReference type="ARBA" id="ARBA00022989"/>
    </source>
</evidence>
<evidence type="ECO:0000256" key="5">
    <source>
        <dbReference type="ARBA" id="ARBA00022741"/>
    </source>
</evidence>
<dbReference type="GO" id="GO:0008556">
    <property type="term" value="F:P-type potassium transmembrane transporter activity"/>
    <property type="evidence" value="ECO:0007669"/>
    <property type="project" value="InterPro"/>
</dbReference>
<dbReference type="InterPro" id="IPR003820">
    <property type="entry name" value="KdpC"/>
</dbReference>
<evidence type="ECO:0000256" key="9">
    <source>
        <dbReference type="ARBA" id="ARBA00023065"/>
    </source>
</evidence>
<reference evidence="13" key="1">
    <citation type="submission" date="2017-09" db="EMBL/GenBank/DDBJ databases">
        <authorList>
            <person name="Varghese N."/>
            <person name="Submissions S."/>
        </authorList>
    </citation>
    <scope>NUCLEOTIDE SEQUENCE [LARGE SCALE GENOMIC DNA]</scope>
    <source>
        <strain evidence="13">DSM 2913</strain>
    </source>
</reference>
<dbReference type="PANTHER" id="PTHR30042">
    <property type="entry name" value="POTASSIUM-TRANSPORTING ATPASE C CHAIN"/>
    <property type="match status" value="1"/>
</dbReference>
<dbReference type="GO" id="GO:0005886">
    <property type="term" value="C:plasma membrane"/>
    <property type="evidence" value="ECO:0007669"/>
    <property type="project" value="UniProtKB-SubCell"/>
</dbReference>
<keyword evidence="4 11" id="KW-0812">Transmembrane</keyword>
<keyword evidence="13" id="KW-1185">Reference proteome</keyword>
<evidence type="ECO:0000313" key="12">
    <source>
        <dbReference type="EMBL" id="SNZ12926.1"/>
    </source>
</evidence>
<dbReference type="RefSeq" id="WP_096600894.1">
    <property type="nucleotide sequence ID" value="NZ_OBEN01000002.1"/>
</dbReference>
<comment type="subcellular location">
    <subcellularLocation>
        <location evidence="11">Cell membrane</location>
        <topology evidence="11">Single-pass membrane protein</topology>
    </subcellularLocation>
</comment>
<evidence type="ECO:0000256" key="1">
    <source>
        <dbReference type="ARBA" id="ARBA00022448"/>
    </source>
</evidence>
<feature type="transmembrane region" description="Helical" evidence="11">
    <location>
        <begin position="12"/>
        <end position="34"/>
    </location>
</feature>
<comment type="similarity">
    <text evidence="11">Belongs to the KdpC family.</text>
</comment>
<sequence length="191" mass="21543">MRDLLKTTKLYILLLIITGLVYPLLITLVSQVVFREKAKGSIVYYKGQPVGSELIAQPFQSPYLFYSRPSATNYDTLSSGGSNLGPTNPELYKGVKERLENLKKQDIKEPIPSYLVFASASGLDPHLPPSAVYAQVERVSKNTGIPEEELRQMIQKHTEGRTFGFLGQERVNILMLNLELLEVIEKHGHRR</sequence>
<evidence type="ECO:0000256" key="6">
    <source>
        <dbReference type="ARBA" id="ARBA00022840"/>
    </source>
</evidence>
<dbReference type="AlphaFoldDB" id="A0A285NYG0"/>
<keyword evidence="6 11" id="KW-0067">ATP-binding</keyword>